<dbReference type="Gene3D" id="2.30.110.20">
    <property type="entry name" value="Hcp1-like"/>
    <property type="match status" value="1"/>
</dbReference>
<accession>A0A380Q5Y0</accession>
<evidence type="ECO:0000313" key="1">
    <source>
        <dbReference type="EMBL" id="SUP81190.1"/>
    </source>
</evidence>
<name>A0A380Q5Y0_YERPU</name>
<dbReference type="RefSeq" id="WP_106440774.1">
    <property type="nucleotide sequence ID" value="NZ_NCLF01000006.1"/>
</dbReference>
<dbReference type="InterPro" id="IPR052947">
    <property type="entry name" value="T6SS_Hcp1_domain"/>
</dbReference>
<gene>
    <name evidence="1" type="primary">hcp5_2</name>
    <name evidence="1" type="ORF">NCTC8580_01272</name>
</gene>
<dbReference type="AlphaFoldDB" id="A0A380Q5Y0"/>
<dbReference type="NCBIfam" id="TIGR03344">
    <property type="entry name" value="VI_effect_Hcp1"/>
    <property type="match status" value="1"/>
</dbReference>
<proteinExistence type="predicted"/>
<evidence type="ECO:0000313" key="2">
    <source>
        <dbReference type="Proteomes" id="UP000255087"/>
    </source>
</evidence>
<dbReference type="EMBL" id="UHJC01000001">
    <property type="protein sequence ID" value="SUP81190.1"/>
    <property type="molecule type" value="Genomic_DNA"/>
</dbReference>
<dbReference type="InterPro" id="IPR036624">
    <property type="entry name" value="Hcp1-lik_sf"/>
</dbReference>
<organism evidence="1 2">
    <name type="scientific">Yersinia pseudotuberculosis</name>
    <dbReference type="NCBI Taxonomy" id="633"/>
    <lineage>
        <taxon>Bacteria</taxon>
        <taxon>Pseudomonadati</taxon>
        <taxon>Pseudomonadota</taxon>
        <taxon>Gammaproteobacteria</taxon>
        <taxon>Enterobacterales</taxon>
        <taxon>Yersiniaceae</taxon>
        <taxon>Yersinia</taxon>
    </lineage>
</organism>
<dbReference type="PANTHER" id="PTHR34319:SF7">
    <property type="entry name" value="HNH ENDONUCLEASE DOMAIN-CONTAINING PROTEIN"/>
    <property type="match status" value="1"/>
</dbReference>
<protein>
    <submittedName>
        <fullName evidence="1">Hemolysin-coregulated protein</fullName>
    </submittedName>
</protein>
<sequence>MANLIYLTLKGKKQGLISSGCSSLDSIGNKCQTDHANEILIYSLSHSLTREQNSSRHPVIIQKYIDKSSPHNPERQCPSHYFWHSRKIKKYGEIRKIKQNYLEGDDNWQVVGKSWHWQPVQMDDEYEFQK</sequence>
<dbReference type="PANTHER" id="PTHR34319">
    <property type="entry name" value="MAJOR EXPORTED PROTEIN"/>
    <property type="match status" value="1"/>
</dbReference>
<reference evidence="1 2" key="1">
    <citation type="submission" date="2018-06" db="EMBL/GenBank/DDBJ databases">
        <authorList>
            <consortium name="Pathogen Informatics"/>
            <person name="Doyle S."/>
        </authorList>
    </citation>
    <scope>NUCLEOTIDE SEQUENCE [LARGE SCALE GENOMIC DNA]</scope>
    <source>
        <strain evidence="1 2">NCTC8580</strain>
    </source>
</reference>
<dbReference type="InterPro" id="IPR008514">
    <property type="entry name" value="T6SS_Hcp"/>
</dbReference>
<dbReference type="Proteomes" id="UP000255087">
    <property type="component" value="Unassembled WGS sequence"/>
</dbReference>
<dbReference type="SUPFAM" id="SSF141452">
    <property type="entry name" value="Hcp1-like"/>
    <property type="match status" value="1"/>
</dbReference>